<dbReference type="Proteomes" id="UP001233172">
    <property type="component" value="Unassembled WGS sequence"/>
</dbReference>
<keyword evidence="3" id="KW-1185">Reference proteome</keyword>
<reference evidence="2" key="1">
    <citation type="journal article" date="2023" name="PLoS Negl. Trop. Dis.">
        <title>A genome sequence for Biomphalaria pfeifferi, the major vector snail for the human-infecting parasite Schistosoma mansoni.</title>
        <authorList>
            <person name="Bu L."/>
            <person name="Lu L."/>
            <person name="Laidemitt M.R."/>
            <person name="Zhang S.M."/>
            <person name="Mutuku M."/>
            <person name="Mkoji G."/>
            <person name="Steinauer M."/>
            <person name="Loker E.S."/>
        </authorList>
    </citation>
    <scope>NUCLEOTIDE SEQUENCE</scope>
    <source>
        <strain evidence="2">KasaAsao</strain>
    </source>
</reference>
<reference evidence="2" key="2">
    <citation type="submission" date="2023-04" db="EMBL/GenBank/DDBJ databases">
        <authorList>
            <person name="Bu L."/>
            <person name="Lu L."/>
            <person name="Laidemitt M.R."/>
            <person name="Zhang S.M."/>
            <person name="Mutuku M."/>
            <person name="Mkoji G."/>
            <person name="Steinauer M."/>
            <person name="Loker E.S."/>
        </authorList>
    </citation>
    <scope>NUCLEOTIDE SEQUENCE</scope>
    <source>
        <strain evidence="2">KasaAsao</strain>
        <tissue evidence="2">Whole Snail</tissue>
    </source>
</reference>
<feature type="region of interest" description="Disordered" evidence="1">
    <location>
        <begin position="1"/>
        <end position="31"/>
    </location>
</feature>
<accession>A0AAD8BYU1</accession>
<dbReference type="EMBL" id="JASAOG010000025">
    <property type="protein sequence ID" value="KAK0062340.1"/>
    <property type="molecule type" value="Genomic_DNA"/>
</dbReference>
<name>A0AAD8BYU1_BIOPF</name>
<sequence length="157" mass="17380">MKQEGRRTVLQKGGRPRGHQRGAWLDPNLSQQPRAQVEHLNLTRFPCRGARRALVAHTTGADTSGNWPPSSHQLVYVSELTARQTTATITPLVQRAVDGMIHVTPSCTSQEISDALTRYATHLLQNVQLVEANTSDSPEYQKRVFNRVLGSTGHSMS</sequence>
<organism evidence="2 3">
    <name type="scientific">Biomphalaria pfeifferi</name>
    <name type="common">Bloodfluke planorb</name>
    <name type="synonym">Freshwater snail</name>
    <dbReference type="NCBI Taxonomy" id="112525"/>
    <lineage>
        <taxon>Eukaryota</taxon>
        <taxon>Metazoa</taxon>
        <taxon>Spiralia</taxon>
        <taxon>Lophotrochozoa</taxon>
        <taxon>Mollusca</taxon>
        <taxon>Gastropoda</taxon>
        <taxon>Heterobranchia</taxon>
        <taxon>Euthyneura</taxon>
        <taxon>Panpulmonata</taxon>
        <taxon>Hygrophila</taxon>
        <taxon>Lymnaeoidea</taxon>
        <taxon>Planorbidae</taxon>
        <taxon>Biomphalaria</taxon>
    </lineage>
</organism>
<comment type="caution">
    <text evidence="2">The sequence shown here is derived from an EMBL/GenBank/DDBJ whole genome shotgun (WGS) entry which is preliminary data.</text>
</comment>
<protein>
    <submittedName>
        <fullName evidence="2">Uncharacterized protein</fullName>
    </submittedName>
</protein>
<dbReference type="AlphaFoldDB" id="A0AAD8BYU1"/>
<evidence type="ECO:0000256" key="1">
    <source>
        <dbReference type="SAM" id="MobiDB-lite"/>
    </source>
</evidence>
<evidence type="ECO:0000313" key="3">
    <source>
        <dbReference type="Proteomes" id="UP001233172"/>
    </source>
</evidence>
<gene>
    <name evidence="2" type="ORF">Bpfe_008011</name>
</gene>
<proteinExistence type="predicted"/>
<evidence type="ECO:0000313" key="2">
    <source>
        <dbReference type="EMBL" id="KAK0062340.1"/>
    </source>
</evidence>